<dbReference type="Pfam" id="PF16927">
    <property type="entry name" value="HisKA_7TM"/>
    <property type="match status" value="1"/>
</dbReference>
<dbReference type="NCBIfam" id="TIGR00229">
    <property type="entry name" value="sensory_box"/>
    <property type="match status" value="1"/>
</dbReference>
<feature type="domain" description="PAS" evidence="2">
    <location>
        <begin position="226"/>
        <end position="283"/>
    </location>
</feature>
<dbReference type="AlphaFoldDB" id="A0A6P1MMF0"/>
<feature type="transmembrane region" description="Helical" evidence="1">
    <location>
        <begin position="6"/>
        <end position="26"/>
    </location>
</feature>
<dbReference type="InterPro" id="IPR000160">
    <property type="entry name" value="GGDEF_dom"/>
</dbReference>
<dbReference type="CDD" id="cd00130">
    <property type="entry name" value="PAS"/>
    <property type="match status" value="1"/>
</dbReference>
<dbReference type="Proteomes" id="UP000463883">
    <property type="component" value="Chromosome"/>
</dbReference>
<dbReference type="PANTHER" id="PTHR45138:SF9">
    <property type="entry name" value="DIGUANYLATE CYCLASE DGCM-RELATED"/>
    <property type="match status" value="1"/>
</dbReference>
<dbReference type="InterPro" id="IPR000014">
    <property type="entry name" value="PAS"/>
</dbReference>
<dbReference type="InterPro" id="IPR029787">
    <property type="entry name" value="Nucleotide_cyclase"/>
</dbReference>
<dbReference type="InterPro" id="IPR050469">
    <property type="entry name" value="Diguanylate_Cyclase"/>
</dbReference>
<dbReference type="GO" id="GO:0005886">
    <property type="term" value="C:plasma membrane"/>
    <property type="evidence" value="ECO:0007669"/>
    <property type="project" value="TreeGrafter"/>
</dbReference>
<keyword evidence="5" id="KW-1185">Reference proteome</keyword>
<feature type="transmembrane region" description="Helical" evidence="1">
    <location>
        <begin position="132"/>
        <end position="154"/>
    </location>
</feature>
<dbReference type="KEGG" id="amic:Ami3637_16930"/>
<organism evidence="4 5">
    <name type="scientific">Aminipila terrae</name>
    <dbReference type="NCBI Taxonomy" id="2697030"/>
    <lineage>
        <taxon>Bacteria</taxon>
        <taxon>Bacillati</taxon>
        <taxon>Bacillota</taxon>
        <taxon>Clostridia</taxon>
        <taxon>Peptostreptococcales</taxon>
        <taxon>Anaerovoracaceae</taxon>
        <taxon>Aminipila</taxon>
    </lineage>
</organism>
<dbReference type="Pfam" id="PF13426">
    <property type="entry name" value="PAS_9"/>
    <property type="match status" value="1"/>
</dbReference>
<dbReference type="RefSeq" id="WP_162363605.1">
    <property type="nucleotide sequence ID" value="NZ_CP047591.1"/>
</dbReference>
<accession>A0A6P1MMF0</accession>
<dbReference type="SMART" id="SM00267">
    <property type="entry name" value="GGDEF"/>
    <property type="match status" value="1"/>
</dbReference>
<dbReference type="PROSITE" id="PS50112">
    <property type="entry name" value="PAS"/>
    <property type="match status" value="1"/>
</dbReference>
<feature type="transmembrane region" description="Helical" evidence="1">
    <location>
        <begin position="197"/>
        <end position="216"/>
    </location>
</feature>
<name>A0A6P1MMF0_9FIRM</name>
<dbReference type="FunFam" id="3.30.70.270:FF:000001">
    <property type="entry name" value="Diguanylate cyclase domain protein"/>
    <property type="match status" value="1"/>
</dbReference>
<dbReference type="InterPro" id="IPR031621">
    <property type="entry name" value="HisKA_7TM"/>
</dbReference>
<feature type="transmembrane region" description="Helical" evidence="1">
    <location>
        <begin position="166"/>
        <end position="185"/>
    </location>
</feature>
<dbReference type="NCBIfam" id="TIGR00254">
    <property type="entry name" value="GGDEF"/>
    <property type="match status" value="1"/>
</dbReference>
<dbReference type="SUPFAM" id="SSF55073">
    <property type="entry name" value="Nucleotide cyclase"/>
    <property type="match status" value="1"/>
</dbReference>
<dbReference type="PROSITE" id="PS50887">
    <property type="entry name" value="GGDEF"/>
    <property type="match status" value="1"/>
</dbReference>
<dbReference type="Gene3D" id="3.30.450.20">
    <property type="entry name" value="PAS domain"/>
    <property type="match status" value="1"/>
</dbReference>
<proteinExistence type="predicted"/>
<gene>
    <name evidence="4" type="ORF">Ami3637_16930</name>
</gene>
<dbReference type="InterPro" id="IPR035965">
    <property type="entry name" value="PAS-like_dom_sf"/>
</dbReference>
<evidence type="ECO:0000259" key="2">
    <source>
        <dbReference type="PROSITE" id="PS50112"/>
    </source>
</evidence>
<dbReference type="Pfam" id="PF00990">
    <property type="entry name" value="GGDEF"/>
    <property type="match status" value="1"/>
</dbReference>
<keyword evidence="1" id="KW-0812">Transmembrane</keyword>
<feature type="domain" description="GGDEF" evidence="3">
    <location>
        <begin position="382"/>
        <end position="507"/>
    </location>
</feature>
<evidence type="ECO:0000313" key="5">
    <source>
        <dbReference type="Proteomes" id="UP000463883"/>
    </source>
</evidence>
<sequence>MDYDSIFSALSLVAVFAYMYIGIYTYKKNRKSTINRFFLLLCTSYAIWSFAYAFAYLSYNKEVFSFWNKVSAIGWCSFSAITLYLVLLMTDNIFAKNNIVRILIFSPAALFFYMSVFLFGKGIKTPTMITHIFYIGDFLYNFSFLLMSILLIFLWGARTNSKRIKLQAKILIISSIIPFTLNLLTQTILPMAGYNDFPLMGQLYALIMIMGTYRVIGKYKFLMIPEKVVLEEVENKIIDMVIVVNEKGELIKVSSHTLSMLGYEENELINKKITILFDYATKEKFTLPLLQQDINYYDIEIVKKKGTRIPVNVHAIPIWDKKINDFLGAAIVMQDISIEYELRKKNEELHQKSIRDGLTNLYNHQYSFELLDREINEAGYLKRLSLLMIDIDYFKKVNDTYGHLFGDCVLKTIAGILMTTVDDNGYVGRFGGEEFIIILPDTDLNKAYETGEKIRSSIEHYEFDQNLKLTVSIGVSQYKTEYTRDFVKKTDDLLYKAKQNGRNRVEG</sequence>
<evidence type="ECO:0000313" key="4">
    <source>
        <dbReference type="EMBL" id="QHI73844.1"/>
    </source>
</evidence>
<feature type="transmembrane region" description="Helical" evidence="1">
    <location>
        <begin position="71"/>
        <end position="90"/>
    </location>
</feature>
<keyword evidence="1" id="KW-1133">Transmembrane helix</keyword>
<feature type="transmembrane region" description="Helical" evidence="1">
    <location>
        <begin position="38"/>
        <end position="59"/>
    </location>
</feature>
<feature type="transmembrane region" description="Helical" evidence="1">
    <location>
        <begin position="102"/>
        <end position="120"/>
    </location>
</feature>
<keyword evidence="1" id="KW-0472">Membrane</keyword>
<dbReference type="SUPFAM" id="SSF55785">
    <property type="entry name" value="PYP-like sensor domain (PAS domain)"/>
    <property type="match status" value="1"/>
</dbReference>
<protein>
    <submittedName>
        <fullName evidence="4">Diguanylate cyclase</fullName>
    </submittedName>
</protein>
<evidence type="ECO:0000256" key="1">
    <source>
        <dbReference type="SAM" id="Phobius"/>
    </source>
</evidence>
<evidence type="ECO:0000259" key="3">
    <source>
        <dbReference type="PROSITE" id="PS50887"/>
    </source>
</evidence>
<reference evidence="4 5" key="1">
    <citation type="submission" date="2020-01" db="EMBL/GenBank/DDBJ databases">
        <title>Genomic analysis of Aminipila sp. CBA3637.</title>
        <authorList>
            <person name="Kim Y.B."/>
            <person name="Roh S.W."/>
        </authorList>
    </citation>
    <scope>NUCLEOTIDE SEQUENCE [LARGE SCALE GENOMIC DNA]</scope>
    <source>
        <strain evidence="4 5">CBA3637</strain>
    </source>
</reference>
<dbReference type="PANTHER" id="PTHR45138">
    <property type="entry name" value="REGULATORY COMPONENTS OF SENSORY TRANSDUCTION SYSTEM"/>
    <property type="match status" value="1"/>
</dbReference>
<dbReference type="GO" id="GO:1902201">
    <property type="term" value="P:negative regulation of bacterial-type flagellum-dependent cell motility"/>
    <property type="evidence" value="ECO:0007669"/>
    <property type="project" value="TreeGrafter"/>
</dbReference>
<dbReference type="GO" id="GO:0043709">
    <property type="term" value="P:cell adhesion involved in single-species biofilm formation"/>
    <property type="evidence" value="ECO:0007669"/>
    <property type="project" value="TreeGrafter"/>
</dbReference>
<dbReference type="InterPro" id="IPR043128">
    <property type="entry name" value="Rev_trsase/Diguanyl_cyclase"/>
</dbReference>
<dbReference type="CDD" id="cd01949">
    <property type="entry name" value="GGDEF"/>
    <property type="match status" value="1"/>
</dbReference>
<dbReference type="EMBL" id="CP047591">
    <property type="protein sequence ID" value="QHI73844.1"/>
    <property type="molecule type" value="Genomic_DNA"/>
</dbReference>
<dbReference type="Gene3D" id="3.30.70.270">
    <property type="match status" value="1"/>
</dbReference>
<dbReference type="GO" id="GO:0052621">
    <property type="term" value="F:diguanylate cyclase activity"/>
    <property type="evidence" value="ECO:0007669"/>
    <property type="project" value="TreeGrafter"/>
</dbReference>